<dbReference type="OrthoDB" id="407298at2759"/>
<name>A0A4Q9MRL1_9APHY</name>
<keyword evidence="4" id="KW-0479">Metal-binding</keyword>
<dbReference type="EMBL" id="ML143406">
    <property type="protein sequence ID" value="TBU30419.1"/>
    <property type="molecule type" value="Genomic_DNA"/>
</dbReference>
<keyword evidence="5" id="KW-0560">Oxidoreductase</keyword>
<comment type="similarity">
    <text evidence="7">Belongs to the chloroperoxidase family.</text>
</comment>
<dbReference type="Pfam" id="PF01328">
    <property type="entry name" value="Peroxidase_2"/>
    <property type="match status" value="1"/>
</dbReference>
<dbReference type="InterPro" id="IPR036851">
    <property type="entry name" value="Chloroperoxidase-like_sf"/>
</dbReference>
<dbReference type="GO" id="GO:0004601">
    <property type="term" value="F:peroxidase activity"/>
    <property type="evidence" value="ECO:0007669"/>
    <property type="project" value="UniProtKB-KW"/>
</dbReference>
<keyword evidence="6" id="KW-0408">Iron</keyword>
<evidence type="ECO:0000313" key="8">
    <source>
        <dbReference type="EMBL" id="TBU30419.1"/>
    </source>
</evidence>
<proteinExistence type="inferred from homology"/>
<evidence type="ECO:0000256" key="1">
    <source>
        <dbReference type="ARBA" id="ARBA00001970"/>
    </source>
</evidence>
<organism evidence="8">
    <name type="scientific">Dichomitus squalens</name>
    <dbReference type="NCBI Taxonomy" id="114155"/>
    <lineage>
        <taxon>Eukaryota</taxon>
        <taxon>Fungi</taxon>
        <taxon>Dikarya</taxon>
        <taxon>Basidiomycota</taxon>
        <taxon>Agaricomycotina</taxon>
        <taxon>Agaricomycetes</taxon>
        <taxon>Polyporales</taxon>
        <taxon>Polyporaceae</taxon>
        <taxon>Dichomitus</taxon>
    </lineage>
</organism>
<evidence type="ECO:0000256" key="5">
    <source>
        <dbReference type="ARBA" id="ARBA00023002"/>
    </source>
</evidence>
<sequence>MTVDDSNAFIPASPDDSRSPCPALNALANHGYLPHDGCNLTASQLVSVLRAKYKISWILAALLSYGGVALCGHRDGWSWKLDLHELAKHDVIEHNGSLVHDDAAPGHTFAPTDVDRVLLRQLLSASSESDALTLHDLCRTQVQRQANSGPLSSVRASIAKGEVALLHQAFAVRRGTGQSATAEEGEPVVPKGRLEQWLGDERLPADWPGPEQGIGLTSIFGLVRKIGGMETKIKDKEKGSNGA</sequence>
<dbReference type="SUPFAM" id="SSF47571">
    <property type="entry name" value="Cloroperoxidase"/>
    <property type="match status" value="1"/>
</dbReference>
<dbReference type="Gene3D" id="1.10.489.10">
    <property type="entry name" value="Chloroperoxidase-like"/>
    <property type="match status" value="1"/>
</dbReference>
<dbReference type="GO" id="GO:0046872">
    <property type="term" value="F:metal ion binding"/>
    <property type="evidence" value="ECO:0007669"/>
    <property type="project" value="UniProtKB-KW"/>
</dbReference>
<evidence type="ECO:0000256" key="2">
    <source>
        <dbReference type="ARBA" id="ARBA00022559"/>
    </source>
</evidence>
<keyword evidence="2 8" id="KW-0575">Peroxidase</keyword>
<reference evidence="8" key="1">
    <citation type="submission" date="2019-01" db="EMBL/GenBank/DDBJ databases">
        <title>Draft genome sequences of three monokaryotic isolates of the white-rot basidiomycete fungus Dichomitus squalens.</title>
        <authorList>
            <consortium name="DOE Joint Genome Institute"/>
            <person name="Lopez S.C."/>
            <person name="Andreopoulos B."/>
            <person name="Pangilinan J."/>
            <person name="Lipzen A."/>
            <person name="Riley R."/>
            <person name="Ahrendt S."/>
            <person name="Ng V."/>
            <person name="Barry K."/>
            <person name="Daum C."/>
            <person name="Grigoriev I.V."/>
            <person name="Hilden K.S."/>
            <person name="Makela M.R."/>
            <person name="de Vries R.P."/>
        </authorList>
    </citation>
    <scope>NUCLEOTIDE SEQUENCE [LARGE SCALE GENOMIC DNA]</scope>
    <source>
        <strain evidence="8">OM18370.1</strain>
    </source>
</reference>
<keyword evidence="3" id="KW-0349">Heme</keyword>
<dbReference type="InterPro" id="IPR000028">
    <property type="entry name" value="Chloroperoxidase"/>
</dbReference>
<comment type="cofactor">
    <cofactor evidence="1">
        <name>heme b</name>
        <dbReference type="ChEBI" id="CHEBI:60344"/>
    </cofactor>
</comment>
<gene>
    <name evidence="8" type="ORF">BD311DRAFT_718849</name>
</gene>
<dbReference type="Proteomes" id="UP000292957">
    <property type="component" value="Unassembled WGS sequence"/>
</dbReference>
<accession>A0A4Q9MRL1</accession>
<dbReference type="PANTHER" id="PTHR33577">
    <property type="entry name" value="STERIGMATOCYSTIN BIOSYNTHESIS PEROXIDASE STCC-RELATED"/>
    <property type="match status" value="1"/>
</dbReference>
<protein>
    <submittedName>
        <fullName evidence="8">Cloroperoxidase</fullName>
    </submittedName>
</protein>
<dbReference type="PANTHER" id="PTHR33577:SF9">
    <property type="entry name" value="PEROXIDASE STCC"/>
    <property type="match status" value="1"/>
</dbReference>
<evidence type="ECO:0000256" key="6">
    <source>
        <dbReference type="ARBA" id="ARBA00023004"/>
    </source>
</evidence>
<evidence type="ECO:0000256" key="3">
    <source>
        <dbReference type="ARBA" id="ARBA00022617"/>
    </source>
</evidence>
<evidence type="ECO:0000256" key="7">
    <source>
        <dbReference type="ARBA" id="ARBA00025795"/>
    </source>
</evidence>
<dbReference type="PROSITE" id="PS51405">
    <property type="entry name" value="HEME_HALOPEROXIDASE"/>
    <property type="match status" value="1"/>
</dbReference>
<evidence type="ECO:0000256" key="4">
    <source>
        <dbReference type="ARBA" id="ARBA00022723"/>
    </source>
</evidence>
<dbReference type="AlphaFoldDB" id="A0A4Q9MRL1"/>